<keyword evidence="1" id="KW-0812">Transmembrane</keyword>
<keyword evidence="1" id="KW-1133">Transmembrane helix</keyword>
<feature type="transmembrane region" description="Helical" evidence="1">
    <location>
        <begin position="48"/>
        <end position="69"/>
    </location>
</feature>
<gene>
    <name evidence="2" type="ORF">CQ13_37700</name>
</gene>
<keyword evidence="1" id="KW-0472">Membrane</keyword>
<dbReference type="AlphaFoldDB" id="A0A0R3MCA2"/>
<evidence type="ECO:0000313" key="3">
    <source>
        <dbReference type="Proteomes" id="UP000052023"/>
    </source>
</evidence>
<reference evidence="2 3" key="1">
    <citation type="submission" date="2014-03" db="EMBL/GenBank/DDBJ databases">
        <title>Bradyrhizobium valentinum sp. nov., isolated from effective nodules of Lupinus mariae-josephae, a lupine endemic of basic-lime soils in Eastern Spain.</title>
        <authorList>
            <person name="Duran D."/>
            <person name="Rey L."/>
            <person name="Navarro A."/>
            <person name="Busquets A."/>
            <person name="Imperial J."/>
            <person name="Ruiz-Argueso T."/>
        </authorList>
    </citation>
    <scope>NUCLEOTIDE SEQUENCE [LARGE SCALE GENOMIC DNA]</scope>
    <source>
        <strain evidence="2 3">Ro19</strain>
    </source>
</reference>
<dbReference type="Proteomes" id="UP000052023">
    <property type="component" value="Unassembled WGS sequence"/>
</dbReference>
<name>A0A0R3MCA2_9BRAD</name>
<keyword evidence="3" id="KW-1185">Reference proteome</keyword>
<organism evidence="2 3">
    <name type="scientific">Bradyrhizobium retamae</name>
    <dbReference type="NCBI Taxonomy" id="1300035"/>
    <lineage>
        <taxon>Bacteria</taxon>
        <taxon>Pseudomonadati</taxon>
        <taxon>Pseudomonadota</taxon>
        <taxon>Alphaproteobacteria</taxon>
        <taxon>Hyphomicrobiales</taxon>
        <taxon>Nitrobacteraceae</taxon>
        <taxon>Bradyrhizobium</taxon>
    </lineage>
</organism>
<proteinExistence type="predicted"/>
<sequence length="70" mass="7725">MVASIGFKLVAFADDRHERCAGSEYPLAKLVRLAADAPLEYPMFFVRFSSIVILGFLVAFVGVAAYSFYV</sequence>
<evidence type="ECO:0000256" key="1">
    <source>
        <dbReference type="SAM" id="Phobius"/>
    </source>
</evidence>
<dbReference type="EMBL" id="LLYA01000233">
    <property type="protein sequence ID" value="KRR14822.1"/>
    <property type="molecule type" value="Genomic_DNA"/>
</dbReference>
<comment type="caution">
    <text evidence="2">The sequence shown here is derived from an EMBL/GenBank/DDBJ whole genome shotgun (WGS) entry which is preliminary data.</text>
</comment>
<accession>A0A0R3MCA2</accession>
<protein>
    <submittedName>
        <fullName evidence="2">Uncharacterized protein</fullName>
    </submittedName>
</protein>
<evidence type="ECO:0000313" key="2">
    <source>
        <dbReference type="EMBL" id="KRR14822.1"/>
    </source>
</evidence>